<evidence type="ECO:0000256" key="8">
    <source>
        <dbReference type="ARBA" id="ARBA00023069"/>
    </source>
</evidence>
<keyword evidence="15" id="KW-1185">Reference proteome</keyword>
<comment type="function">
    <text evidence="1">Cilium-specific protein required for cilia structures.</text>
</comment>
<dbReference type="InterPro" id="IPR032675">
    <property type="entry name" value="LRR_dom_sf"/>
</dbReference>
<reference evidence="14 15" key="1">
    <citation type="journal article" date="2023" name="Insect Mol. Biol.">
        <title>Genome sequencing provides insights into the evolution of gene families encoding plant cell wall-degrading enzymes in longhorned beetles.</title>
        <authorList>
            <person name="Shin N.R."/>
            <person name="Okamura Y."/>
            <person name="Kirsch R."/>
            <person name="Pauchet Y."/>
        </authorList>
    </citation>
    <scope>NUCLEOTIDE SEQUENCE [LARGE SCALE GENOMIC DNA]</scope>
    <source>
        <strain evidence="14">EAD_L_NR</strain>
    </source>
</reference>
<evidence type="ECO:0000256" key="13">
    <source>
        <dbReference type="ARBA" id="ARBA00040950"/>
    </source>
</evidence>
<evidence type="ECO:0000256" key="11">
    <source>
        <dbReference type="ARBA" id="ARBA00024433"/>
    </source>
</evidence>
<evidence type="ECO:0000313" key="15">
    <source>
        <dbReference type="Proteomes" id="UP001159042"/>
    </source>
</evidence>
<protein>
    <recommendedName>
        <fullName evidence="11">Dynein axonemal assembly factor 1 homolog</fullName>
    </recommendedName>
    <alternativeName>
        <fullName evidence="13">Dynein regulatory complex subunit 3</fullName>
    </alternativeName>
</protein>
<keyword evidence="7" id="KW-0175">Coiled coil</keyword>
<evidence type="ECO:0000256" key="3">
    <source>
        <dbReference type="ARBA" id="ARBA00022490"/>
    </source>
</evidence>
<keyword evidence="6" id="KW-0282">Flagellum</keyword>
<dbReference type="PROSITE" id="PS51450">
    <property type="entry name" value="LRR"/>
    <property type="match status" value="3"/>
</dbReference>
<organism evidence="14 15">
    <name type="scientific">Exocentrus adspersus</name>
    <dbReference type="NCBI Taxonomy" id="1586481"/>
    <lineage>
        <taxon>Eukaryota</taxon>
        <taxon>Metazoa</taxon>
        <taxon>Ecdysozoa</taxon>
        <taxon>Arthropoda</taxon>
        <taxon>Hexapoda</taxon>
        <taxon>Insecta</taxon>
        <taxon>Pterygota</taxon>
        <taxon>Neoptera</taxon>
        <taxon>Endopterygota</taxon>
        <taxon>Coleoptera</taxon>
        <taxon>Polyphaga</taxon>
        <taxon>Cucujiformia</taxon>
        <taxon>Chrysomeloidea</taxon>
        <taxon>Cerambycidae</taxon>
        <taxon>Lamiinae</taxon>
        <taxon>Acanthocinini</taxon>
        <taxon>Exocentrus</taxon>
    </lineage>
</organism>
<evidence type="ECO:0000313" key="14">
    <source>
        <dbReference type="EMBL" id="KAJ8913216.1"/>
    </source>
</evidence>
<dbReference type="InterPro" id="IPR001611">
    <property type="entry name" value="Leu-rich_rpt"/>
</dbReference>
<keyword evidence="10" id="KW-0966">Cell projection</keyword>
<evidence type="ECO:0000256" key="9">
    <source>
        <dbReference type="ARBA" id="ARBA00023212"/>
    </source>
</evidence>
<dbReference type="Proteomes" id="UP001159042">
    <property type="component" value="Unassembled WGS sequence"/>
</dbReference>
<evidence type="ECO:0000256" key="10">
    <source>
        <dbReference type="ARBA" id="ARBA00023273"/>
    </source>
</evidence>
<dbReference type="AlphaFoldDB" id="A0AAV8VFR5"/>
<evidence type="ECO:0000256" key="7">
    <source>
        <dbReference type="ARBA" id="ARBA00023054"/>
    </source>
</evidence>
<evidence type="ECO:0000256" key="12">
    <source>
        <dbReference type="ARBA" id="ARBA00038378"/>
    </source>
</evidence>
<evidence type="ECO:0000256" key="1">
    <source>
        <dbReference type="ARBA" id="ARBA00003843"/>
    </source>
</evidence>
<dbReference type="SMART" id="SM00365">
    <property type="entry name" value="LRR_SD22"/>
    <property type="match status" value="4"/>
</dbReference>
<proteinExistence type="inferred from homology"/>
<evidence type="ECO:0000256" key="5">
    <source>
        <dbReference type="ARBA" id="ARBA00022737"/>
    </source>
</evidence>
<dbReference type="GO" id="GO:0005929">
    <property type="term" value="C:cilium"/>
    <property type="evidence" value="ECO:0007669"/>
    <property type="project" value="TreeGrafter"/>
</dbReference>
<keyword evidence="4" id="KW-0433">Leucine-rich repeat</keyword>
<dbReference type="Gene3D" id="3.80.10.10">
    <property type="entry name" value="Ribonuclease Inhibitor"/>
    <property type="match status" value="1"/>
</dbReference>
<comment type="subcellular location">
    <subcellularLocation>
        <location evidence="2">Cytoplasm</location>
        <location evidence="2">Cytoskeleton</location>
        <location evidence="2">Flagellum axoneme</location>
    </subcellularLocation>
</comment>
<dbReference type="SUPFAM" id="SSF52075">
    <property type="entry name" value="Outer arm dynein light chain 1"/>
    <property type="match status" value="1"/>
</dbReference>
<gene>
    <name evidence="14" type="ORF">NQ315_016159</name>
</gene>
<dbReference type="PANTHER" id="PTHR45973">
    <property type="entry name" value="PROTEIN PHOSPHATASE 1 REGULATORY SUBUNIT SDS22-RELATED"/>
    <property type="match status" value="1"/>
</dbReference>
<dbReference type="PANTHER" id="PTHR45973:SF12">
    <property type="entry name" value="DYNEIN REGULATORY COMPLEX SUBUNIT 3"/>
    <property type="match status" value="1"/>
</dbReference>
<dbReference type="InterPro" id="IPR050576">
    <property type="entry name" value="Cilia_flagella_integrity"/>
</dbReference>
<comment type="similarity">
    <text evidence="12">Belongs to the DRC3 family.</text>
</comment>
<accession>A0AAV8VFR5</accession>
<dbReference type="EMBL" id="JANEYG010000099">
    <property type="protein sequence ID" value="KAJ8913216.1"/>
    <property type="molecule type" value="Genomic_DNA"/>
</dbReference>
<keyword evidence="8" id="KW-0969">Cilium</keyword>
<comment type="caution">
    <text evidence="14">The sequence shown here is derived from an EMBL/GenBank/DDBJ whole genome shotgun (WGS) entry which is preliminary data.</text>
</comment>
<evidence type="ECO:0000256" key="2">
    <source>
        <dbReference type="ARBA" id="ARBA00004611"/>
    </source>
</evidence>
<keyword evidence="5" id="KW-0677">Repeat</keyword>
<keyword evidence="9" id="KW-0206">Cytoskeleton</keyword>
<name>A0AAV8VFR5_9CUCU</name>
<evidence type="ECO:0000256" key="4">
    <source>
        <dbReference type="ARBA" id="ARBA00022614"/>
    </source>
</evidence>
<keyword evidence="3" id="KW-0963">Cytoplasm</keyword>
<dbReference type="Pfam" id="PF14580">
    <property type="entry name" value="LRR_9"/>
    <property type="match status" value="1"/>
</dbReference>
<evidence type="ECO:0000256" key="6">
    <source>
        <dbReference type="ARBA" id="ARBA00022846"/>
    </source>
</evidence>
<sequence>MAVTDPCKEKQPKVIDNDLIYKCITSQFPKGELGRLNSQDKMPLDEIEEIRLEFNNILRIDHLWMMTALTKLQLNNNMIEKVENLETLVHLRELDLSFNKISKIENMETLTKLTKLTFFDNLIETIENLDNQKDLTVFSIGRNRIREWKNVYYLRRFSKLTSLNMAHNPCAESKNFREFVAAFLPNLVYYIYVRIKDSEREKGIIFFVVHIKPRMRRTNNFKIIEKEKADAELHSVMFVEYLNSRKLFDQLFESDVEGKALLDLGDEVKEYYDEYEEQFISLCKMIFDAGQKHYQIRKVEVDEFLETVELGKKKNQEESIACMEDFIERKNAFFEQIKVVQQKFNDQKIDDDKYNEDIEKLTDECNRLIHETWKQLMKLELQLFEQVEEVNQNFGHMLGDLINGFVEEAQAIFSQIRALEVNYFENIGDTANRFLTTINMNEDIVIPESLENIMCDKEAVVNATAASHDVHMQVIDTREDTLVNRAKNYVENFNTNLTQEEIKRNRYKLLEINHFLDIQGEELMDLTTDNAIILDIDDLELF</sequence>